<keyword evidence="3" id="KW-0249">Electron transport</keyword>
<evidence type="ECO:0000256" key="1">
    <source>
        <dbReference type="ARBA" id="ARBA00022448"/>
    </source>
</evidence>
<dbReference type="GO" id="GO:0009055">
    <property type="term" value="F:electron transfer activity"/>
    <property type="evidence" value="ECO:0007669"/>
    <property type="project" value="InterPro"/>
</dbReference>
<gene>
    <name evidence="10" type="ORF">MANES_05G055600v8</name>
</gene>
<feature type="region of interest" description="Disordered" evidence="6">
    <location>
        <begin position="127"/>
        <end position="165"/>
    </location>
</feature>
<keyword evidence="11" id="KW-1185">Reference proteome</keyword>
<dbReference type="InterPro" id="IPR039391">
    <property type="entry name" value="Phytocyanin-like"/>
</dbReference>
<feature type="chain" id="PRO_5012971460" description="Phytocyanin domain-containing protein" evidence="8">
    <location>
        <begin position="23"/>
        <end position="191"/>
    </location>
</feature>
<feature type="signal peptide" evidence="8">
    <location>
        <begin position="1"/>
        <end position="22"/>
    </location>
</feature>
<dbReference type="Gramene" id="Manes.05G055600.1.v8.1">
    <property type="protein sequence ID" value="Manes.05G055600.1.v8.1.CDS"/>
    <property type="gene ID" value="Manes.05G055600.v8.1"/>
</dbReference>
<sequence length="191" mass="19068">MAMALATAFVILLVAAAPAAYATQYVVGDSAGWTNFGTDYGTWASGKTFAVGDTLVFNYDSSTHKVAEVSQSDYNSCSASNAVQTYSDGSTTISLSKPGSMYFICPTAGHCSSGMKLSVSVVAAATPTTPAPPSGSTTPAPPSGSTTPSAGTPPTTRAASPPPPAGNGAASSFCNMYSLILGSLLILALMG</sequence>
<dbReference type="GO" id="GO:0005886">
    <property type="term" value="C:plasma membrane"/>
    <property type="evidence" value="ECO:0000318"/>
    <property type="project" value="GO_Central"/>
</dbReference>
<dbReference type="InterPro" id="IPR008972">
    <property type="entry name" value="Cupredoxin"/>
</dbReference>
<evidence type="ECO:0000259" key="9">
    <source>
        <dbReference type="PROSITE" id="PS51485"/>
    </source>
</evidence>
<dbReference type="FunFam" id="2.60.40.420:FF:000003">
    <property type="entry name" value="Blue copper"/>
    <property type="match status" value="1"/>
</dbReference>
<organism evidence="10 11">
    <name type="scientific">Manihot esculenta</name>
    <name type="common">Cassava</name>
    <name type="synonym">Jatropha manihot</name>
    <dbReference type="NCBI Taxonomy" id="3983"/>
    <lineage>
        <taxon>Eukaryota</taxon>
        <taxon>Viridiplantae</taxon>
        <taxon>Streptophyta</taxon>
        <taxon>Embryophyta</taxon>
        <taxon>Tracheophyta</taxon>
        <taxon>Spermatophyta</taxon>
        <taxon>Magnoliopsida</taxon>
        <taxon>eudicotyledons</taxon>
        <taxon>Gunneridae</taxon>
        <taxon>Pentapetalae</taxon>
        <taxon>rosids</taxon>
        <taxon>fabids</taxon>
        <taxon>Malpighiales</taxon>
        <taxon>Euphorbiaceae</taxon>
        <taxon>Crotonoideae</taxon>
        <taxon>Manihoteae</taxon>
        <taxon>Manihot</taxon>
    </lineage>
</organism>
<dbReference type="InterPro" id="IPR003245">
    <property type="entry name" value="Phytocyanin_dom"/>
</dbReference>
<name>A0A2C9VVS0_MANES</name>
<dbReference type="AlphaFoldDB" id="A0A2C9VVS0"/>
<keyword evidence="2" id="KW-0479">Metal-binding</keyword>
<comment type="caution">
    <text evidence="10">The sequence shown here is derived from an EMBL/GenBank/DDBJ whole genome shotgun (WGS) entry which is preliminary data.</text>
</comment>
<dbReference type="GO" id="GO:0046872">
    <property type="term" value="F:metal ion binding"/>
    <property type="evidence" value="ECO:0007669"/>
    <property type="project" value="UniProtKB-KW"/>
</dbReference>
<keyword evidence="8" id="KW-0732">Signal</keyword>
<dbReference type="PANTHER" id="PTHR33021:SF350">
    <property type="entry name" value="UCLACYANIN-2"/>
    <property type="match status" value="1"/>
</dbReference>
<proteinExistence type="predicted"/>
<keyword evidence="7" id="KW-1133">Transmembrane helix</keyword>
<evidence type="ECO:0000256" key="2">
    <source>
        <dbReference type="ARBA" id="ARBA00022723"/>
    </source>
</evidence>
<evidence type="ECO:0000256" key="5">
    <source>
        <dbReference type="ARBA" id="ARBA00023180"/>
    </source>
</evidence>
<feature type="domain" description="Phytocyanin" evidence="9">
    <location>
        <begin position="23"/>
        <end position="123"/>
    </location>
</feature>
<dbReference type="SUPFAM" id="SSF49503">
    <property type="entry name" value="Cupredoxins"/>
    <property type="match status" value="1"/>
</dbReference>
<dbReference type="PROSITE" id="PS51485">
    <property type="entry name" value="PHYTOCYANIN"/>
    <property type="match status" value="1"/>
</dbReference>
<keyword evidence="4" id="KW-0186">Copper</keyword>
<dbReference type="OrthoDB" id="686200at2759"/>
<protein>
    <recommendedName>
        <fullName evidence="9">Phytocyanin domain-containing protein</fullName>
    </recommendedName>
</protein>
<keyword evidence="1" id="KW-0813">Transport</keyword>
<evidence type="ECO:0000313" key="10">
    <source>
        <dbReference type="EMBL" id="OAY49431.1"/>
    </source>
</evidence>
<dbReference type="Gene3D" id="2.60.40.420">
    <property type="entry name" value="Cupredoxins - blue copper proteins"/>
    <property type="match status" value="1"/>
</dbReference>
<dbReference type="OMA" id="DYVTWAA"/>
<evidence type="ECO:0000313" key="11">
    <source>
        <dbReference type="Proteomes" id="UP000091857"/>
    </source>
</evidence>
<dbReference type="PANTHER" id="PTHR33021">
    <property type="entry name" value="BLUE COPPER PROTEIN"/>
    <property type="match status" value="1"/>
</dbReference>
<keyword evidence="7" id="KW-0812">Transmembrane</keyword>
<dbReference type="STRING" id="3983.A0A2C9VVS0"/>
<evidence type="ECO:0000256" key="8">
    <source>
        <dbReference type="SAM" id="SignalP"/>
    </source>
</evidence>
<keyword evidence="7" id="KW-0472">Membrane</keyword>
<feature type="compositionally biased region" description="Low complexity" evidence="6">
    <location>
        <begin position="127"/>
        <end position="159"/>
    </location>
</feature>
<evidence type="ECO:0000256" key="3">
    <source>
        <dbReference type="ARBA" id="ARBA00022982"/>
    </source>
</evidence>
<evidence type="ECO:0000256" key="6">
    <source>
        <dbReference type="SAM" id="MobiDB-lite"/>
    </source>
</evidence>
<reference evidence="11" key="1">
    <citation type="journal article" date="2016" name="Nat. Biotechnol.">
        <title>Sequencing wild and cultivated cassava and related species reveals extensive interspecific hybridization and genetic diversity.</title>
        <authorList>
            <person name="Bredeson J.V."/>
            <person name="Lyons J.B."/>
            <person name="Prochnik S.E."/>
            <person name="Wu G.A."/>
            <person name="Ha C.M."/>
            <person name="Edsinger-Gonzales E."/>
            <person name="Grimwood J."/>
            <person name="Schmutz J."/>
            <person name="Rabbi I.Y."/>
            <person name="Egesi C."/>
            <person name="Nauluvula P."/>
            <person name="Lebot V."/>
            <person name="Ndunguru J."/>
            <person name="Mkamilo G."/>
            <person name="Bart R.S."/>
            <person name="Setter T.L."/>
            <person name="Gleadow R.M."/>
            <person name="Kulakow P."/>
            <person name="Ferguson M.E."/>
            <person name="Rounsley S."/>
            <person name="Rokhsar D.S."/>
        </authorList>
    </citation>
    <scope>NUCLEOTIDE SEQUENCE [LARGE SCALE GENOMIC DNA]</scope>
    <source>
        <strain evidence="11">cv. AM560-2</strain>
    </source>
</reference>
<dbReference type="Proteomes" id="UP000091857">
    <property type="component" value="Chromosome 5"/>
</dbReference>
<dbReference type="CDD" id="cd04216">
    <property type="entry name" value="Phytocyanin"/>
    <property type="match status" value="1"/>
</dbReference>
<evidence type="ECO:0000256" key="4">
    <source>
        <dbReference type="ARBA" id="ARBA00023008"/>
    </source>
</evidence>
<evidence type="ECO:0000256" key="7">
    <source>
        <dbReference type="SAM" id="Phobius"/>
    </source>
</evidence>
<feature type="transmembrane region" description="Helical" evidence="7">
    <location>
        <begin position="169"/>
        <end position="190"/>
    </location>
</feature>
<keyword evidence="5" id="KW-0325">Glycoprotein</keyword>
<dbReference type="Pfam" id="PF02298">
    <property type="entry name" value="Cu_bind_like"/>
    <property type="match status" value="1"/>
</dbReference>
<dbReference type="EMBL" id="CM004391">
    <property type="protein sequence ID" value="OAY49431.1"/>
    <property type="molecule type" value="Genomic_DNA"/>
</dbReference>
<accession>A0A2C9VVS0</accession>